<dbReference type="EMBL" id="JANVFU010000007">
    <property type="protein sequence ID" value="KAJ3744511.1"/>
    <property type="molecule type" value="Genomic_DNA"/>
</dbReference>
<evidence type="ECO:0000313" key="2">
    <source>
        <dbReference type="Proteomes" id="UP001142393"/>
    </source>
</evidence>
<comment type="caution">
    <text evidence="1">The sequence shown here is derived from an EMBL/GenBank/DDBJ whole genome shotgun (WGS) entry which is preliminary data.</text>
</comment>
<dbReference type="Proteomes" id="UP001142393">
    <property type="component" value="Unassembled WGS sequence"/>
</dbReference>
<gene>
    <name evidence="1" type="ORF">DFH05DRAFT_1525559</name>
</gene>
<dbReference type="AlphaFoldDB" id="A0A9W8P113"/>
<sequence length="118" mass="13420">MRVANDASMEPVISVDKISQQRWKLKCSICDIPLIRNRSDTYSAFIFLPFASPALPLGSSQRLSIHFSPHLHIHNQEDADRFSHFEVQQWLITNNPTILTIPNNSRTPTGTTIPPRLN</sequence>
<reference evidence="1 2" key="1">
    <citation type="journal article" date="2023" name="Proc. Natl. Acad. Sci. U.S.A.">
        <title>A global phylogenomic analysis of the shiitake genus Lentinula.</title>
        <authorList>
            <person name="Sierra-Patev S."/>
            <person name="Min B."/>
            <person name="Naranjo-Ortiz M."/>
            <person name="Looney B."/>
            <person name="Konkel Z."/>
            <person name="Slot J.C."/>
            <person name="Sakamoto Y."/>
            <person name="Steenwyk J.L."/>
            <person name="Rokas A."/>
            <person name="Carro J."/>
            <person name="Camarero S."/>
            <person name="Ferreira P."/>
            <person name="Molpeceres G."/>
            <person name="Ruiz-Duenas F.J."/>
            <person name="Serrano A."/>
            <person name="Henrissat B."/>
            <person name="Drula E."/>
            <person name="Hughes K.W."/>
            <person name="Mata J.L."/>
            <person name="Ishikawa N.K."/>
            <person name="Vargas-Isla R."/>
            <person name="Ushijima S."/>
            <person name="Smith C.A."/>
            <person name="Donoghue J."/>
            <person name="Ahrendt S."/>
            <person name="Andreopoulos W."/>
            <person name="He G."/>
            <person name="LaButti K."/>
            <person name="Lipzen A."/>
            <person name="Ng V."/>
            <person name="Riley R."/>
            <person name="Sandor L."/>
            <person name="Barry K."/>
            <person name="Martinez A.T."/>
            <person name="Xiao Y."/>
            <person name="Gibbons J.G."/>
            <person name="Terashima K."/>
            <person name="Grigoriev I.V."/>
            <person name="Hibbett D."/>
        </authorList>
    </citation>
    <scope>NUCLEOTIDE SEQUENCE [LARGE SCALE GENOMIC DNA]</scope>
    <source>
        <strain evidence="1 2">TFB7810</strain>
    </source>
</reference>
<name>A0A9W8P113_9AGAR</name>
<protein>
    <submittedName>
        <fullName evidence="1">Uncharacterized protein</fullName>
    </submittedName>
</protein>
<proteinExistence type="predicted"/>
<evidence type="ECO:0000313" key="1">
    <source>
        <dbReference type="EMBL" id="KAJ3744511.1"/>
    </source>
</evidence>
<accession>A0A9W8P113</accession>
<keyword evidence="2" id="KW-1185">Reference proteome</keyword>
<organism evidence="1 2">
    <name type="scientific">Lentinula detonsa</name>
    <dbReference type="NCBI Taxonomy" id="2804962"/>
    <lineage>
        <taxon>Eukaryota</taxon>
        <taxon>Fungi</taxon>
        <taxon>Dikarya</taxon>
        <taxon>Basidiomycota</taxon>
        <taxon>Agaricomycotina</taxon>
        <taxon>Agaricomycetes</taxon>
        <taxon>Agaricomycetidae</taxon>
        <taxon>Agaricales</taxon>
        <taxon>Marasmiineae</taxon>
        <taxon>Omphalotaceae</taxon>
        <taxon>Lentinula</taxon>
    </lineage>
</organism>